<evidence type="ECO:0000313" key="5">
    <source>
        <dbReference type="Proteomes" id="UP000182248"/>
    </source>
</evidence>
<keyword evidence="4" id="KW-0378">Hydrolase</keyword>
<dbReference type="Pfam" id="PF04295">
    <property type="entry name" value="GD_AH_second"/>
    <property type="match status" value="1"/>
</dbReference>
<dbReference type="InterPro" id="IPR044144">
    <property type="entry name" value="SAF_UxaA/GarD"/>
</dbReference>
<dbReference type="GO" id="GO:0016787">
    <property type="term" value="F:hydrolase activity"/>
    <property type="evidence" value="ECO:0007669"/>
    <property type="project" value="UniProtKB-KW"/>
</dbReference>
<evidence type="ECO:0000313" key="4">
    <source>
        <dbReference type="EMBL" id="SFW57370.1"/>
    </source>
</evidence>
<dbReference type="InterPro" id="IPR013974">
    <property type="entry name" value="SAF"/>
</dbReference>
<proteinExistence type="inferred from homology"/>
<name>A0A1K1QBN8_9FLAO</name>
<reference evidence="4 5" key="1">
    <citation type="submission" date="2016-11" db="EMBL/GenBank/DDBJ databases">
        <authorList>
            <person name="Jaros S."/>
            <person name="Januszkiewicz K."/>
            <person name="Wedrychowicz H."/>
        </authorList>
    </citation>
    <scope>NUCLEOTIDE SEQUENCE [LARGE SCALE GENOMIC DNA]</scope>
    <source>
        <strain evidence="4 5">CGMCC 1.12145</strain>
    </source>
</reference>
<keyword evidence="5" id="KW-1185">Reference proteome</keyword>
<dbReference type="GO" id="GO:0019698">
    <property type="term" value="P:D-galacturonate catabolic process"/>
    <property type="evidence" value="ECO:0007669"/>
    <property type="project" value="TreeGrafter"/>
</dbReference>
<dbReference type="InterPro" id="IPR007392">
    <property type="entry name" value="GD_AH_second"/>
</dbReference>
<evidence type="ECO:0000256" key="2">
    <source>
        <dbReference type="ARBA" id="ARBA00023239"/>
    </source>
</evidence>
<comment type="similarity">
    <text evidence="1">Belongs to the UxaA family.</text>
</comment>
<dbReference type="InterPro" id="IPR052172">
    <property type="entry name" value="UxaA_altronate/galactarate_dh"/>
</dbReference>
<dbReference type="InterPro" id="IPR048332">
    <property type="entry name" value="GD_AH_C"/>
</dbReference>
<dbReference type="Pfam" id="PF20629">
    <property type="entry name" value="GD_AH_C"/>
    <property type="match status" value="1"/>
</dbReference>
<accession>A0A1K1QBN8</accession>
<dbReference type="GO" id="GO:0016829">
    <property type="term" value="F:lyase activity"/>
    <property type="evidence" value="ECO:0007669"/>
    <property type="project" value="UniProtKB-KW"/>
</dbReference>
<gene>
    <name evidence="4" type="ORF">SAMN02927921_02439</name>
</gene>
<keyword evidence="2" id="KW-0456">Lyase</keyword>
<dbReference type="PANTHER" id="PTHR30536:SF5">
    <property type="entry name" value="ALTRONATE DEHYDRATASE"/>
    <property type="match status" value="1"/>
</dbReference>
<dbReference type="PANTHER" id="PTHR30536">
    <property type="entry name" value="ALTRONATE/GALACTARATE DEHYDRATASE"/>
    <property type="match status" value="1"/>
</dbReference>
<dbReference type="OrthoDB" id="9804574at2"/>
<evidence type="ECO:0000256" key="1">
    <source>
        <dbReference type="ARBA" id="ARBA00010986"/>
    </source>
</evidence>
<dbReference type="SMART" id="SM00858">
    <property type="entry name" value="SAF"/>
    <property type="match status" value="1"/>
</dbReference>
<organism evidence="4 5">
    <name type="scientific">Sinomicrobium oceani</name>
    <dbReference type="NCBI Taxonomy" id="1150368"/>
    <lineage>
        <taxon>Bacteria</taxon>
        <taxon>Pseudomonadati</taxon>
        <taxon>Bacteroidota</taxon>
        <taxon>Flavobacteriia</taxon>
        <taxon>Flavobacteriales</taxon>
        <taxon>Flavobacteriaceae</taxon>
        <taxon>Sinomicrobium</taxon>
    </lineage>
</organism>
<sequence length="554" mass="60839">MQVLFFNTILFYIRLEKILRIHPGDNVVVALTDLDKDADVVVAGKALRLREAVPVKHKFTLEPMREGDTVFMYGVPVGKVVTDLSAGSLLTTENTRHVAAPYAIGLQNYTHEKPDVDRYLNRTFNGFHRKDGQVGTGNYWLFVPLVFCQNRNLKVLQEALETELGFRKENPYKLLVRDLADKFKGGEKEGHYETKKSPKLFPNIDGIKFLLHEGGCGGTRQDAQLLVDLLAGYIRHPNVAGATVLSLGCQHAQMTMLEEAIARHRQELGKPLLFFEQQKYPSEHAMLQDIIRDTFEGLKEANENSRKPAPLEKLTIGLECGGSDGFSGISANPLIGVIADRINALRGKSILSEFPELCGVEQDLIDRCERKETAEKFVRLMENYEARAQEVGSGFDMNPSPGNIRDGLITDAIKSAGAATKGGRSAVADVLDYGEYATREGLNLLCTPGNDVESTTGLAGAGANMILFSTGLGTPTGNPVCPVVKIASNSMLPEKINDIIDFDAGRLFSEGISQELLADELMELIIAVAGGEKQTCAQKLQQDDFIPWKRGISL</sequence>
<dbReference type="AlphaFoldDB" id="A0A1K1QBN8"/>
<dbReference type="STRING" id="1150368.SAMN02927921_02439"/>
<dbReference type="Proteomes" id="UP000182248">
    <property type="component" value="Unassembled WGS sequence"/>
</dbReference>
<dbReference type="Gene3D" id="2.30.130.110">
    <property type="match status" value="1"/>
</dbReference>
<dbReference type="CDD" id="cd11613">
    <property type="entry name" value="SAF_AH_GD"/>
    <property type="match status" value="1"/>
</dbReference>
<dbReference type="EMBL" id="FPJE01000012">
    <property type="protein sequence ID" value="SFW57370.1"/>
    <property type="molecule type" value="Genomic_DNA"/>
</dbReference>
<evidence type="ECO:0000259" key="3">
    <source>
        <dbReference type="SMART" id="SM00858"/>
    </source>
</evidence>
<protein>
    <submittedName>
        <fullName evidence="4">Altronate hydrolase</fullName>
    </submittedName>
</protein>
<feature type="domain" description="SAF" evidence="3">
    <location>
        <begin position="25"/>
        <end position="96"/>
    </location>
</feature>